<evidence type="ECO:0000313" key="2">
    <source>
        <dbReference type="Proteomes" id="UP000679779"/>
    </source>
</evidence>
<name>A0A920CA56_9BACL</name>
<dbReference type="Proteomes" id="UP000679779">
    <property type="component" value="Unassembled WGS sequence"/>
</dbReference>
<proteinExistence type="predicted"/>
<dbReference type="RefSeq" id="WP_160037559.1">
    <property type="nucleotide sequence ID" value="NZ_BORQ01000001.1"/>
</dbReference>
<dbReference type="Gene3D" id="3.30.460.40">
    <property type="match status" value="1"/>
</dbReference>
<dbReference type="InterPro" id="IPR019646">
    <property type="entry name" value="Aminoglyc_AdlTrfase"/>
</dbReference>
<protein>
    <recommendedName>
        <fullName evidence="3">Aminoglycoside adenylyltransferase</fullName>
    </recommendedName>
</protein>
<accession>A0A920CA56</accession>
<sequence>MDEKSKAQLEILGEIAAIFCALDRPFWLRGGWAIDFLLGSVTRPHEDLDLVAFVECRDLLEQKLADAGYERFPISGRQTDFRKNGTDIQVCYVTYTEDGQIILNGLPEWVWRKDALQTETFSLYGISACVLNPRQLLEEKEVYREIGRMPRPKDEESKTVLRGLIGSME</sequence>
<evidence type="ECO:0008006" key="3">
    <source>
        <dbReference type="Google" id="ProtNLM"/>
    </source>
</evidence>
<reference evidence="1" key="1">
    <citation type="submission" date="2021-03" db="EMBL/GenBank/DDBJ databases">
        <title>Antimicrobial resistance genes in bacteria isolated from Japanese honey, and their potential for conferring macrolide and lincosamide resistance in the American foulbrood pathogen Paenibacillus larvae.</title>
        <authorList>
            <person name="Okamoto M."/>
            <person name="Kumagai M."/>
            <person name="Kanamori H."/>
            <person name="Takamatsu D."/>
        </authorList>
    </citation>
    <scope>NUCLEOTIDE SEQUENCE</scope>
    <source>
        <strain evidence="1">J2TS6</strain>
    </source>
</reference>
<organism evidence="1 2">
    <name type="scientific">Paenibacillus albilobatus</name>
    <dbReference type="NCBI Taxonomy" id="2716884"/>
    <lineage>
        <taxon>Bacteria</taxon>
        <taxon>Bacillati</taxon>
        <taxon>Bacillota</taxon>
        <taxon>Bacilli</taxon>
        <taxon>Bacillales</taxon>
        <taxon>Paenibacillaceae</taxon>
        <taxon>Paenibacillus</taxon>
    </lineage>
</organism>
<dbReference type="EMBL" id="BORQ01000001">
    <property type="protein sequence ID" value="GIO29784.1"/>
    <property type="molecule type" value="Genomic_DNA"/>
</dbReference>
<evidence type="ECO:0000313" key="1">
    <source>
        <dbReference type="EMBL" id="GIO29784.1"/>
    </source>
</evidence>
<dbReference type="AlphaFoldDB" id="A0A920CA56"/>
<gene>
    <name evidence="1" type="ORF">J2TS6_09250</name>
</gene>
<comment type="caution">
    <text evidence="1">The sequence shown here is derived from an EMBL/GenBank/DDBJ whole genome shotgun (WGS) entry which is preliminary data.</text>
</comment>
<dbReference type="Pfam" id="PF10706">
    <property type="entry name" value="Aminoglyc_resit"/>
    <property type="match status" value="1"/>
</dbReference>
<keyword evidence="2" id="KW-1185">Reference proteome</keyword>